<keyword evidence="6" id="KW-1185">Reference proteome</keyword>
<evidence type="ECO:0000256" key="1">
    <source>
        <dbReference type="ARBA" id="ARBA00001968"/>
    </source>
</evidence>
<evidence type="ECO:0000313" key="6">
    <source>
        <dbReference type="Proteomes" id="UP001283361"/>
    </source>
</evidence>
<evidence type="ECO:0000256" key="3">
    <source>
        <dbReference type="SAM" id="MobiDB-lite"/>
    </source>
</evidence>
<comment type="cofactor">
    <cofactor evidence="1">
        <name>a divalent metal cation</name>
        <dbReference type="ChEBI" id="CHEBI:60240"/>
    </cofactor>
</comment>
<organism evidence="5 6">
    <name type="scientific">Elysia crispata</name>
    <name type="common">lettuce slug</name>
    <dbReference type="NCBI Taxonomy" id="231223"/>
    <lineage>
        <taxon>Eukaryota</taxon>
        <taxon>Metazoa</taxon>
        <taxon>Spiralia</taxon>
        <taxon>Lophotrochozoa</taxon>
        <taxon>Mollusca</taxon>
        <taxon>Gastropoda</taxon>
        <taxon>Heterobranchia</taxon>
        <taxon>Euthyneura</taxon>
        <taxon>Panpulmonata</taxon>
        <taxon>Sacoglossa</taxon>
        <taxon>Placobranchoidea</taxon>
        <taxon>Plakobranchidae</taxon>
        <taxon>Elysia</taxon>
    </lineage>
</organism>
<dbReference type="Proteomes" id="UP001283361">
    <property type="component" value="Unassembled WGS sequence"/>
</dbReference>
<dbReference type="GO" id="GO:0046872">
    <property type="term" value="F:metal ion binding"/>
    <property type="evidence" value="ECO:0007669"/>
    <property type="project" value="UniProtKB-KW"/>
</dbReference>
<feature type="compositionally biased region" description="Low complexity" evidence="3">
    <location>
        <begin position="9"/>
        <end position="23"/>
    </location>
</feature>
<feature type="domain" description="DDE Tnp4" evidence="4">
    <location>
        <begin position="102"/>
        <end position="179"/>
    </location>
</feature>
<evidence type="ECO:0000256" key="2">
    <source>
        <dbReference type="ARBA" id="ARBA00022723"/>
    </source>
</evidence>
<name>A0AAE1DV19_9GAST</name>
<comment type="caution">
    <text evidence="5">The sequence shown here is derived from an EMBL/GenBank/DDBJ whole genome shotgun (WGS) entry which is preliminary data.</text>
</comment>
<dbReference type="AlphaFoldDB" id="A0AAE1DV19"/>
<dbReference type="EMBL" id="JAWDGP010002313">
    <property type="protein sequence ID" value="KAK3784019.1"/>
    <property type="molecule type" value="Genomic_DNA"/>
</dbReference>
<proteinExistence type="predicted"/>
<gene>
    <name evidence="5" type="ORF">RRG08_025213</name>
</gene>
<evidence type="ECO:0000313" key="5">
    <source>
        <dbReference type="EMBL" id="KAK3784019.1"/>
    </source>
</evidence>
<feature type="region of interest" description="Disordered" evidence="3">
    <location>
        <begin position="1"/>
        <end position="56"/>
    </location>
</feature>
<sequence length="295" mass="33577">MMRSSSPPSERLSTTLRSTTSVRGTRDSNPKSPDSKSNALPHGEPTPLGDHGSGHIHVNGRVYDEEVILIAVTEFGHRLEEAALNLPESKPIAHNGDRMPFVFVADDAFGMTENLLKPYGGDKFDHNLRVFNYRLSRARQVSENAFGKLSSRFCVFRSPIQLAPEKAATITITCCYLHNFFRKKSKRYLRLDSVDREDASHEIHPGDWREQQQHRIESLSTCRSRNIEAVARCVRDFFREYFCAQGQVPWQDAMCDRTGRRLLIPQKLHGRIETGSRLINFVDAGSRPGRLLYFS</sequence>
<accession>A0AAE1DV19</accession>
<keyword evidence="2" id="KW-0479">Metal-binding</keyword>
<dbReference type="InterPro" id="IPR027806">
    <property type="entry name" value="HARBI1_dom"/>
</dbReference>
<reference evidence="5" key="1">
    <citation type="journal article" date="2023" name="G3 (Bethesda)">
        <title>A reference genome for the long-term kleptoplast-retaining sea slug Elysia crispata morphotype clarki.</title>
        <authorList>
            <person name="Eastman K.E."/>
            <person name="Pendleton A.L."/>
            <person name="Shaikh M.A."/>
            <person name="Suttiyut T."/>
            <person name="Ogas R."/>
            <person name="Tomko P."/>
            <person name="Gavelis G."/>
            <person name="Widhalm J.R."/>
            <person name="Wisecaver J.H."/>
        </authorList>
    </citation>
    <scope>NUCLEOTIDE SEQUENCE</scope>
    <source>
        <strain evidence="5">ECLA1</strain>
    </source>
</reference>
<protein>
    <recommendedName>
        <fullName evidence="4">DDE Tnp4 domain-containing protein</fullName>
    </recommendedName>
</protein>
<dbReference type="Pfam" id="PF13359">
    <property type="entry name" value="DDE_Tnp_4"/>
    <property type="match status" value="1"/>
</dbReference>
<evidence type="ECO:0000259" key="4">
    <source>
        <dbReference type="Pfam" id="PF13359"/>
    </source>
</evidence>